<dbReference type="GO" id="GO:0035556">
    <property type="term" value="P:intracellular signal transduction"/>
    <property type="evidence" value="ECO:0007669"/>
    <property type="project" value="TreeGrafter"/>
</dbReference>
<dbReference type="PROSITE" id="PS00107">
    <property type="entry name" value="PROTEIN_KINASE_ATP"/>
    <property type="match status" value="1"/>
</dbReference>
<dbReference type="EMBL" id="SJOL01012104">
    <property type="protein sequence ID" value="TGZ46590.1"/>
    <property type="molecule type" value="Genomic_DNA"/>
</dbReference>
<feature type="domain" description="Protein kinase" evidence="8">
    <location>
        <begin position="319"/>
        <end position="593"/>
    </location>
</feature>
<dbReference type="InterPro" id="IPR008271">
    <property type="entry name" value="Ser/Thr_kinase_AS"/>
</dbReference>
<gene>
    <name evidence="9" type="ORF">CRM22_011096</name>
</gene>
<feature type="compositionally biased region" description="Polar residues" evidence="7">
    <location>
        <begin position="229"/>
        <end position="240"/>
    </location>
</feature>
<feature type="compositionally biased region" description="Polar residues" evidence="7">
    <location>
        <begin position="255"/>
        <end position="271"/>
    </location>
</feature>
<comment type="caution">
    <text evidence="9">The sequence shown here is derived from an EMBL/GenBank/DDBJ whole genome shotgun (WGS) entry which is preliminary data.</text>
</comment>
<dbReference type="PROSITE" id="PS50011">
    <property type="entry name" value="PROTEIN_KINASE_DOM"/>
    <property type="match status" value="1"/>
</dbReference>
<evidence type="ECO:0000313" key="9">
    <source>
        <dbReference type="EMBL" id="TGZ46590.1"/>
    </source>
</evidence>
<evidence type="ECO:0000256" key="2">
    <source>
        <dbReference type="ARBA" id="ARBA00022679"/>
    </source>
</evidence>
<keyword evidence="3 6" id="KW-0547">Nucleotide-binding</keyword>
<dbReference type="GO" id="GO:0007200">
    <property type="term" value="P:phospholipase C-activating G protein-coupled receptor signaling pathway"/>
    <property type="evidence" value="ECO:0007669"/>
    <property type="project" value="TreeGrafter"/>
</dbReference>
<proteinExistence type="predicted"/>
<feature type="compositionally biased region" description="Polar residues" evidence="7">
    <location>
        <begin position="213"/>
        <end position="222"/>
    </location>
</feature>
<dbReference type="Gene3D" id="3.30.200.20">
    <property type="entry name" value="Phosphorylase Kinase, domain 1"/>
    <property type="match status" value="1"/>
</dbReference>
<dbReference type="Proteomes" id="UP000308267">
    <property type="component" value="Unassembled WGS sequence"/>
</dbReference>
<organism evidence="9 10">
    <name type="scientific">Opisthorchis felineus</name>
    <dbReference type="NCBI Taxonomy" id="147828"/>
    <lineage>
        <taxon>Eukaryota</taxon>
        <taxon>Metazoa</taxon>
        <taxon>Spiralia</taxon>
        <taxon>Lophotrochozoa</taxon>
        <taxon>Platyhelminthes</taxon>
        <taxon>Trematoda</taxon>
        <taxon>Digenea</taxon>
        <taxon>Opisthorchiida</taxon>
        <taxon>Opisthorchiata</taxon>
        <taxon>Opisthorchiidae</taxon>
        <taxon>Opisthorchis</taxon>
    </lineage>
</organism>
<evidence type="ECO:0000313" key="10">
    <source>
        <dbReference type="Proteomes" id="UP000308267"/>
    </source>
</evidence>
<evidence type="ECO:0000256" key="1">
    <source>
        <dbReference type="ARBA" id="ARBA00022527"/>
    </source>
</evidence>
<dbReference type="PANTHER" id="PTHR22968">
    <property type="entry name" value="PROTEIN KINASE C, MU"/>
    <property type="match status" value="1"/>
</dbReference>
<evidence type="ECO:0000256" key="4">
    <source>
        <dbReference type="ARBA" id="ARBA00022777"/>
    </source>
</evidence>
<keyword evidence="4" id="KW-0418">Kinase</keyword>
<keyword evidence="10" id="KW-1185">Reference proteome</keyword>
<dbReference type="GO" id="GO:0005829">
    <property type="term" value="C:cytosol"/>
    <property type="evidence" value="ECO:0007669"/>
    <property type="project" value="TreeGrafter"/>
</dbReference>
<keyword evidence="5 6" id="KW-0067">ATP-binding</keyword>
<dbReference type="Pfam" id="PF00069">
    <property type="entry name" value="Pkinase"/>
    <property type="match status" value="1"/>
</dbReference>
<evidence type="ECO:0000256" key="3">
    <source>
        <dbReference type="ARBA" id="ARBA00022741"/>
    </source>
</evidence>
<evidence type="ECO:0000256" key="6">
    <source>
        <dbReference type="PROSITE-ProRule" id="PRU10141"/>
    </source>
</evidence>
<reference evidence="9 10" key="1">
    <citation type="journal article" date="2019" name="BMC Genomics">
        <title>New insights from Opisthorchis felineus genome: update on genomics of the epidemiologically important liver flukes.</title>
        <authorList>
            <person name="Ershov N.I."/>
            <person name="Mordvinov V.A."/>
            <person name="Prokhortchouk E.B."/>
            <person name="Pakharukova M.Y."/>
            <person name="Gunbin K.V."/>
            <person name="Ustyantsev K."/>
            <person name="Genaev M.A."/>
            <person name="Blinov A.G."/>
            <person name="Mazur A."/>
            <person name="Boulygina E."/>
            <person name="Tsygankova S."/>
            <person name="Khrameeva E."/>
            <person name="Chekanov N."/>
            <person name="Fan G."/>
            <person name="Xiao A."/>
            <person name="Zhang H."/>
            <person name="Xu X."/>
            <person name="Yang H."/>
            <person name="Solovyev V."/>
            <person name="Lee S.M."/>
            <person name="Liu X."/>
            <person name="Afonnikov D.A."/>
            <person name="Skryabin K.G."/>
        </authorList>
    </citation>
    <scope>NUCLEOTIDE SEQUENCE [LARGE SCALE GENOMIC DNA]</scope>
    <source>
        <strain evidence="9">AK-0245</strain>
        <tissue evidence="9">Whole organism</tissue>
    </source>
</reference>
<dbReference type="InterPro" id="IPR000719">
    <property type="entry name" value="Prot_kinase_dom"/>
</dbReference>
<dbReference type="InterPro" id="IPR017441">
    <property type="entry name" value="Protein_kinase_ATP_BS"/>
</dbReference>
<dbReference type="AlphaFoldDB" id="A0A4S2KC05"/>
<dbReference type="GO" id="GO:0005524">
    <property type="term" value="F:ATP binding"/>
    <property type="evidence" value="ECO:0007669"/>
    <property type="project" value="UniProtKB-UniRule"/>
</dbReference>
<dbReference type="PROSITE" id="PS00108">
    <property type="entry name" value="PROTEIN_KINASE_ST"/>
    <property type="match status" value="1"/>
</dbReference>
<protein>
    <recommendedName>
        <fullName evidence="8">Protein kinase domain-containing protein</fullName>
    </recommendedName>
</protein>
<evidence type="ECO:0000256" key="7">
    <source>
        <dbReference type="SAM" id="MobiDB-lite"/>
    </source>
</evidence>
<evidence type="ECO:0000259" key="8">
    <source>
        <dbReference type="PROSITE" id="PS50011"/>
    </source>
</evidence>
<dbReference type="SUPFAM" id="SSF56112">
    <property type="entry name" value="Protein kinase-like (PK-like)"/>
    <property type="match status" value="1"/>
</dbReference>
<dbReference type="FunFam" id="1.10.510.10:FF:000571">
    <property type="entry name" value="Maternal embryonic leucine zipper kinase"/>
    <property type="match status" value="1"/>
</dbReference>
<dbReference type="STRING" id="147828.A0A4S2KC05"/>
<dbReference type="GO" id="GO:0004674">
    <property type="term" value="F:protein serine/threonine kinase activity"/>
    <property type="evidence" value="ECO:0007669"/>
    <property type="project" value="UniProtKB-KW"/>
</dbReference>
<feature type="binding site" evidence="6">
    <location>
        <position position="348"/>
    </location>
    <ligand>
        <name>ATP</name>
        <dbReference type="ChEBI" id="CHEBI:30616"/>
    </ligand>
</feature>
<feature type="region of interest" description="Disordered" evidence="7">
    <location>
        <begin position="213"/>
        <end position="271"/>
    </location>
</feature>
<dbReference type="OrthoDB" id="1738954at2759"/>
<dbReference type="GO" id="GO:0008270">
    <property type="term" value="F:zinc ion binding"/>
    <property type="evidence" value="ECO:0007669"/>
    <property type="project" value="UniProtKB-KW"/>
</dbReference>
<dbReference type="FunFam" id="3.30.200.20:FF:000042">
    <property type="entry name" value="Aurora kinase A"/>
    <property type="match status" value="1"/>
</dbReference>
<name>A0A4S2KC05_OPIFE</name>
<sequence>MLTGTFQFGSIPKELALNSIVSLKPAGTHPILCGDTDHLIRPTCQESKNFPEETQTVSNSKDFSVLIRGSPLRSKADHVFEIHCFDGTIYLVGQLGYGESLGTELNGNVRNKSRRKSQFPTLPIAQSFTRKASAPVYGLIHVEESASPTQHANLQPNKQSDEGLGEDVCRVAILPPPPGTGLDIAKHLETALRQSLLPLTSKLSSARLSTCGTQHTLPSTVTGPPDLTKPTTEALASSSVHLEPPRPVTAESDRTPPQTTEGSPLYSTASNLSAPEYNVVSPVELETVEDDDDGQGYGISNFIDSGQCNESGVQALYEIFPDEVLGSGQFGIVYAGNHRRTQRPVAIKVIDKLRFPTKKEAQLKNEVFILRNLQHPGVVNLERMFETPKRVFVVMEKLAGDMLELILGSPEGRLTERVTKYLVTQVLIALRYLHLRSIVHCDLKPENVLLAIPPHNAIPALDLPELSPERAHQFPQIKLCDFGFARIINEKSFRRSLVGTPAYLAPEVLKHRGYNRGIDMWSVGVILYVSLSGTFPFNEEEDITEQIENAEFMYPSQPWDSVSEEAIDLITRLLQVRLRRRYSVEKSLNHPWMQDYRSWCDLRRLEASVGNDTRFLTSTADDCRWEQFRHHQNRILMAKEQATTDDDSGKNLHYLTKWQLMAWQGAVDAPAIYWQPIDTGKL</sequence>
<accession>A0A4S2KC05</accession>
<evidence type="ECO:0000256" key="5">
    <source>
        <dbReference type="ARBA" id="ARBA00022840"/>
    </source>
</evidence>
<keyword evidence="2" id="KW-0808">Transferase</keyword>
<dbReference type="PANTHER" id="PTHR22968:SF24">
    <property type="entry name" value="SERINE_THREONINE-PROTEIN KINASE"/>
    <property type="match status" value="1"/>
</dbReference>
<dbReference type="SMART" id="SM00220">
    <property type="entry name" value="S_TKc"/>
    <property type="match status" value="1"/>
</dbReference>
<dbReference type="Gene3D" id="1.10.510.10">
    <property type="entry name" value="Transferase(Phosphotransferase) domain 1"/>
    <property type="match status" value="1"/>
</dbReference>
<dbReference type="InterPro" id="IPR011009">
    <property type="entry name" value="Kinase-like_dom_sf"/>
</dbReference>
<keyword evidence="1" id="KW-0723">Serine/threonine-protein kinase</keyword>